<evidence type="ECO:0000256" key="11">
    <source>
        <dbReference type="SAM" id="MobiDB-lite"/>
    </source>
</evidence>
<dbReference type="InterPro" id="IPR057564">
    <property type="entry name" value="HEAT_ATR"/>
</dbReference>
<evidence type="ECO:0000256" key="9">
    <source>
        <dbReference type="ARBA" id="ARBA00022840"/>
    </source>
</evidence>
<evidence type="ECO:0000256" key="8">
    <source>
        <dbReference type="ARBA" id="ARBA00022777"/>
    </source>
</evidence>
<protein>
    <recommendedName>
        <fullName evidence="3">non-specific serine/threonine protein kinase</fullName>
        <ecNumber evidence="3">2.7.11.1</ecNumber>
    </recommendedName>
</protein>
<feature type="compositionally biased region" description="Polar residues" evidence="11">
    <location>
        <begin position="223"/>
        <end position="235"/>
    </location>
</feature>
<feature type="compositionally biased region" description="Basic and acidic residues" evidence="11">
    <location>
        <begin position="208"/>
        <end position="218"/>
    </location>
</feature>
<evidence type="ECO:0000256" key="3">
    <source>
        <dbReference type="ARBA" id="ARBA00012513"/>
    </source>
</evidence>
<feature type="region of interest" description="Disordered" evidence="11">
    <location>
        <begin position="3305"/>
        <end position="3326"/>
    </location>
</feature>
<dbReference type="PROSITE" id="PS51190">
    <property type="entry name" value="FATC"/>
    <property type="match status" value="1"/>
</dbReference>
<feature type="transmembrane region" description="Helical" evidence="12">
    <location>
        <begin position="3971"/>
        <end position="3990"/>
    </location>
</feature>
<feature type="compositionally biased region" description="Basic and acidic residues" evidence="11">
    <location>
        <begin position="606"/>
        <end position="618"/>
    </location>
</feature>
<dbReference type="EMBL" id="SDOX01000119">
    <property type="protein sequence ID" value="TFJ82164.1"/>
    <property type="molecule type" value="Genomic_DNA"/>
</dbReference>
<feature type="region of interest" description="Disordered" evidence="11">
    <location>
        <begin position="569"/>
        <end position="708"/>
    </location>
</feature>
<feature type="transmembrane region" description="Helical" evidence="12">
    <location>
        <begin position="4002"/>
        <end position="4029"/>
    </location>
</feature>
<feature type="transmembrane region" description="Helical" evidence="12">
    <location>
        <begin position="3716"/>
        <end position="3735"/>
    </location>
</feature>
<feature type="region of interest" description="Disordered" evidence="11">
    <location>
        <begin position="3661"/>
        <end position="3690"/>
    </location>
</feature>
<keyword evidence="9" id="KW-0067">ATP-binding</keyword>
<dbReference type="PANTHER" id="PTHR11139">
    <property type="entry name" value="ATAXIA TELANGIECTASIA MUTATED ATM -RELATED"/>
    <property type="match status" value="1"/>
</dbReference>
<feature type="domain" description="FATC" evidence="14">
    <location>
        <begin position="3691"/>
        <end position="3726"/>
    </location>
</feature>
<dbReference type="Proteomes" id="UP000355283">
    <property type="component" value="Unassembled WGS sequence"/>
</dbReference>
<accession>A0A4D9CU95</accession>
<feature type="compositionally biased region" description="Basic and acidic residues" evidence="11">
    <location>
        <begin position="2143"/>
        <end position="2153"/>
    </location>
</feature>
<gene>
    <name evidence="15" type="ORF">NSK_006493</name>
</gene>
<dbReference type="GO" id="GO:0005524">
    <property type="term" value="F:ATP binding"/>
    <property type="evidence" value="ECO:0007669"/>
    <property type="project" value="UniProtKB-KW"/>
</dbReference>
<organism evidence="15 16">
    <name type="scientific">Nannochloropsis salina CCMP1776</name>
    <dbReference type="NCBI Taxonomy" id="1027361"/>
    <lineage>
        <taxon>Eukaryota</taxon>
        <taxon>Sar</taxon>
        <taxon>Stramenopiles</taxon>
        <taxon>Ochrophyta</taxon>
        <taxon>Eustigmatophyceae</taxon>
        <taxon>Eustigmatales</taxon>
        <taxon>Monodopsidaceae</taxon>
        <taxon>Microchloropsis</taxon>
        <taxon>Microchloropsis salina</taxon>
    </lineage>
</organism>
<keyword evidence="4" id="KW-0723">Serine/threonine-protein kinase</keyword>
<dbReference type="SUPFAM" id="SSF48371">
    <property type="entry name" value="ARM repeat"/>
    <property type="match status" value="1"/>
</dbReference>
<comment type="subcellular location">
    <subcellularLocation>
        <location evidence="1">Nucleus</location>
    </subcellularLocation>
</comment>
<dbReference type="GO" id="GO:0000077">
    <property type="term" value="P:DNA damage checkpoint signaling"/>
    <property type="evidence" value="ECO:0007669"/>
    <property type="project" value="TreeGrafter"/>
</dbReference>
<evidence type="ECO:0000256" key="4">
    <source>
        <dbReference type="ARBA" id="ARBA00022527"/>
    </source>
</evidence>
<feature type="compositionally biased region" description="Basic and acidic residues" evidence="11">
    <location>
        <begin position="3020"/>
        <end position="3037"/>
    </location>
</feature>
<dbReference type="InterPro" id="IPR016024">
    <property type="entry name" value="ARM-type_fold"/>
</dbReference>
<feature type="domain" description="PI3K/PI4K catalytic" evidence="13">
    <location>
        <begin position="3356"/>
        <end position="3687"/>
    </location>
</feature>
<feature type="compositionally biased region" description="Basic and acidic residues" evidence="11">
    <location>
        <begin position="569"/>
        <end position="578"/>
    </location>
</feature>
<keyword evidence="12" id="KW-1133">Transmembrane helix</keyword>
<feature type="compositionally biased region" description="Low complexity" evidence="11">
    <location>
        <begin position="1049"/>
        <end position="1059"/>
    </location>
</feature>
<feature type="region of interest" description="Disordered" evidence="11">
    <location>
        <begin position="3011"/>
        <end position="3037"/>
    </location>
</feature>
<feature type="region of interest" description="Disordered" evidence="11">
    <location>
        <begin position="2398"/>
        <end position="2418"/>
    </location>
</feature>
<dbReference type="InterPro" id="IPR008537">
    <property type="entry name" value="DUF819"/>
</dbReference>
<sequence>MHTQSTMGTNSRNTVTFGGLAPLMEACEEHRRQHELGQAGGEGVKAKATCIAILQKLKGILPKLLKLYLNPRTANVADTQGICHLLSMILSKSMCEHGDEVFEHGQLTLVAPRVIATFRLLTFSHLAPAHPSLRSVTAQLLNLVEMSDLAAYDRLFADLGLMLEDGQALLRLLLRRDVEAALLFTQESKLAIFQETVRMANDAAVAEGTREREDEEQRLLPNDASTLGPTSSAASAHSRKPALDAEAAFVPLPTVEALFLLLSSATSAVTSMLRSSAGLASSPAAWSLFRSLGTQLRLTVHPHIQTLSLCGPKGADEKPGVGKARREGRQEEGAPALGGVSAHITSLQTATVTALDVLLATAGNALPLTVQVPLVASMFVFLQGELAWAQGMGEGGASGETRQGAPCETPALVQLLRCLLAFFNPSASSTGLATLLPTTLPGLGASLDLCLSCPPSPPPSFPPASFPSLHVTLIRRALLCLVRRVLSHSVGAQQAFALRRLPWGAVSRGGSASGDDGAREGRGKGGEEGAWEDRWYLMDCFLCLTTAVARHPKVAMEALYAWSEREQGRREVRERERMSAQAGEKGGVKRPRRGNRMGGGEEVEEKDGTTEEGMERRGRTPAYGAGKRRRRSNSGEGVQRQGLDEEGKAKGGEGREVGVEGEEDVATTGQEKEEERSEAGPAVASRWARGRGDLARDAEHGGNEASPADVMKRLLSRLLDETSSSIASLKLGVGEPPHVCLSAPSSLPPPSDQSFSQSLVVQGGNRVLKTGATAALGMQVALYAMSAVRGKGGSVTRVERGREEEEGVEVPAAGETASGGRTERSRNCCGEGGGEEEEEETAWRKEWGKEAEALVEKPQWRELVRHVTATAAELLSLLPLGENEAALSFVLLHAGLNLALTCVDAIPQGCRGCDWGDHGVEGRERSWEGTWMGQRRERDGGEYAETCSDWTPMLAALSCSVHKVLECLQRPGYVKAMLQERVEGGAKGGGQVLTGDEAGQQTGEDLLQDGLMGTNVPCLAQAQRLGCLDKMVLLVSTAGPLFAGPSAALPATLPPSGRSQRGGRGLRAGGSSQEEKALGEWVGFAVKERQSLEAVLEVLRGQWAVNRLLQLMVAAKEKAERPVRVAILRFLPLCLEGVVANWWVNATGEEGAEPGGEGTVGKEESEGGTQESVISPAARCSLLVAGCLAVGLRLLHLWRRPQDLSSGTDPSDPALPALARFLHMVLLLLDVRNPTGGEEEKPEGGRLVAVRSRKCLHPPTHPRVRLIPSSLESCLSDSEDLSILPVCLAPHFDLIVTLALPFSSLLDGSLPASVRLPTVRSLFHLLVMTPAHVLYTLPLRVSAQALCHTLWDLLGDGEGVVREAVAERSIGFLVQQGKLARLMVKEDLKRMAGRGRESNGTGGSSAIASKPTRATRSKGEVAGVHVEGGHEDEPLEDLADMPCEWAIRGLVNRFKSAIRSRQKSLESDSREAPLVFGTLLQAMGALAVRTPVEKGFESVYLWVVLRLVEVWTCPGMICNSFAYEQLVRVARQGKYVMEEAMARDADEVLPLLLRTLVRRGMVEAFVREVLTDEGSPKVFLELSLKYAIAAVVQDENQEDVVRLAKAWERYVEPTLACNGGGRKPGREESTAVERMLTKLAPMVVPRLLVEDASKLPFLMERMPEGYGGMGELMGLHDQSIFCELIWEWGEAEERGETERAARAHRALDILMCTKRQGMLLVDGGEEKGEEAAGKQRSVQTNGQQGREAGRETPEDLSDFVASYFLFALSTSILPADWEQRTPRKNAIAMRCLRLLLELMGPVRVPVFFPKILSIMKVMLWEGSQRGHRVERDRDRHCQVYGDTRAQDEVKEMACHVMSTFVRSLPDTVLKANMAVLVMNVLPSILPVSEWAGDTAWYCGDRDRAEVRRLDPHCQWEEGRSFPFLQAPLSPNSHGRTALIQLLNWLIVDRQASLRVAFPSIPFLPYQLPELAEARQVFLDALPPPSQTTAHLRRLVVLLNHHSWEVRYATLRQLRAMLRESRQQVCDLILGANDTAAEDVVSELLTVLLRLSAEESIEDVSQIVCACLGELGAIDPARVSISLFDNRAARSAALTSSSYSTSVSTSSTPSSAPLLAPWHTNDSKMALELLEHMLVPKLRAATADKDSRGMERLKTTGAEEEAAHERGVDLEENGQRKTGACSGREGNKELALQPRQSDSRKGRGEEGQGEDLEERGGSTYDAKERDRMPEWLQDALTARGMLDIVLPYWSTNYVVSRSIQPKGPPFLNAGGGNFEKCVSQMVRYLLERAVGPFADVMYKVRGLVRLNHAIPHFLLPYLVAETWCYGDKEEKELVVREILSVLSRTMRGEDNGKSEERYGEAGLRRRADSDDHVATQAILSLLDTVTEWCNQPVDPSLLPSGAGADNIPSTCSSMDDEGDTASRGKMGIWEAHLQKKLQELLRAIPEMVLVKASMRIGAHSRALKHLESHVRKGPRADGGRESGLEGGPPEAFSIESSMGGGGIEMDGTMLCASPTATDGANNTLPVLNSEEIDLFQKILACLDEPDSLTGLAAARRKARRPTTTTVRQRIREYEHAEEWSNALQGYEQALQELEQGGGRDMEEGEGGHGGGEEVELSRGVLQSLLEMEHNESAMNQFLGMIARKPSLQADLLPLGAEACWRLQKWPALREILRTAGSSSTSPSIEAVSHSLQSVDGRFQLSLGRVLQAMEGRRVHVFEHALREARAEARTALSAAAVESYPRAYPSLVRLHVLHELEQGFELLMKTASPKLGQGMNRGKSRLRDHGGMEVGSPASLFSAGSETCQERTEDGPCDERAARKLLEDWQWAGRLSAMMPSVRQCAPVMAARRTLFQMARFQGLMVENWVATAEQAQDAGRFRLAESALRHAACWGLGGETLLVEEAKLLHAQGKVHEALLLLEPVDVDLPTLRRRVTDAVRHGTHLHGEDVKRQAATRLLLATDWMVQAGVKHGQQVLDRYKLALELRPKSEAAFFALAKYTDFLLEARKKALEAGSREGAGGEEGRESGESGAGRGREREEKLLLGTEDELLHSYYRQALENYAVSLQHGLDNIFQSLPRFLTLAFEVGDMADLAAPRAGGAGTSGTSTRNRSTAPSNARVTAMDKLLQHCSLVFRRATQHVVSCAWYTALPQLLSQVGSHGAAVGAGGVGGSEIQGLILEAIVKVLEMHPEQAMWSTTGLIFSRDSFRRRAGERILRSAHTRILDAGAEEAARMLLDGKKLFAELLALANDNSEPPPDKRLKIHIGKRLHLLSFLVPVQAALTVSLPRPSRNRRGSSTGGAFGSLWASGKRHAGRNGPGGGGGGGGGGGAFAASQRTYLMPDAYHDAFPNAQMQIRMFGDTAYVLHSKAKPKKITVYTTCEKQLTFLCKQERSGDLRKDARMMEFNGIVNRLLQRDAEGRRRKLRLRTYAVVCLNEECGLMEWVPDTACLRGCIVESVRGVERQSKYLRFSDLRRLVEGMQASHKDDPTAMAREFRSQVLPFFPPTLHRWFFKRFAEPTAWLEARTIFTRSAAVWSAIGHVVGLGDRHGENILIDTARGECVHVDFDCLFDKGLTLARPELVPFRLTPNMVDAMGVVGYEGPFRRVMEVTLTVLREHRLTLLSVLEPFLADPTVGWDHMRSGPHLSVIDERLCGIYNLRVPARRSSSSTTARSKSKQQQQQQQQHRQQSDVALPLSIPGQVQKLIQEATALENLARMYIVLPASLSLSVLLAVAAAGTPTSSSRTTQDQLISLNNISSIKSAASSSLTSVPQRNQKWAESSLWKVLLANVFGACGAVIGGLLAFTCASRFQDQFPKPVLAKIVASIATTHIGGSINFFQVARSVGLDREGQGLLGAVAGADIFLMALHFAALFGIQRNPTGTAAFIYRSDTDQTSLKVSVAAFTPSSSISSNETRQCREATETRPLALHARNASPHTTLKPAVSDTLLPAIFALLLALMVGEGGQFVERELGVPGAAAGAITALSAGVYGLIRRLAPRCFLRLALPVGAMSSFLFSLFFAAIGAGASLMHLAESGPVIVTLMSVSLLVHLLTTMLGIRVYNRFVPWPARISVDEAVIASNANVGGPATAAAMAGSMGRADLVLSAAATGTAGYAVATFIGVALFKFLAK</sequence>
<feature type="compositionally biased region" description="Basic and acidic residues" evidence="11">
    <location>
        <begin position="516"/>
        <end position="526"/>
    </location>
</feature>
<dbReference type="PROSITE" id="PS50290">
    <property type="entry name" value="PI3_4_KINASE_3"/>
    <property type="match status" value="1"/>
</dbReference>
<dbReference type="GO" id="GO:0000723">
    <property type="term" value="P:telomere maintenance"/>
    <property type="evidence" value="ECO:0007669"/>
    <property type="project" value="TreeGrafter"/>
</dbReference>
<dbReference type="Pfam" id="PF00454">
    <property type="entry name" value="PI3_PI4_kinase"/>
    <property type="match status" value="1"/>
</dbReference>
<dbReference type="InterPro" id="IPR011009">
    <property type="entry name" value="Kinase-like_dom_sf"/>
</dbReference>
<keyword evidence="6" id="KW-0547">Nucleotide-binding</keyword>
<dbReference type="Pfam" id="PF02260">
    <property type="entry name" value="FATC"/>
    <property type="match status" value="1"/>
</dbReference>
<keyword evidence="8" id="KW-0418">Kinase</keyword>
<dbReference type="Gene3D" id="3.30.1010.10">
    <property type="entry name" value="Phosphatidylinositol 3-kinase Catalytic Subunit, Chain A, domain 4"/>
    <property type="match status" value="1"/>
</dbReference>
<feature type="compositionally biased region" description="Low complexity" evidence="11">
    <location>
        <begin position="3661"/>
        <end position="3684"/>
    </location>
</feature>
<feature type="region of interest" description="Disordered" evidence="11">
    <location>
        <begin position="2464"/>
        <end position="2488"/>
    </location>
</feature>
<feature type="region of interest" description="Disordered" evidence="11">
    <location>
        <begin position="208"/>
        <end position="238"/>
    </location>
</feature>
<dbReference type="Pfam" id="PF02259">
    <property type="entry name" value="FAT"/>
    <property type="match status" value="1"/>
</dbReference>
<feature type="transmembrane region" description="Helical" evidence="12">
    <location>
        <begin position="3851"/>
        <end position="3873"/>
    </location>
</feature>
<evidence type="ECO:0000256" key="12">
    <source>
        <dbReference type="SAM" id="Phobius"/>
    </source>
</evidence>
<dbReference type="GO" id="GO:0005634">
    <property type="term" value="C:nucleus"/>
    <property type="evidence" value="ECO:0007669"/>
    <property type="project" value="UniProtKB-SubCell"/>
</dbReference>
<feature type="transmembrane region" description="Helical" evidence="12">
    <location>
        <begin position="4099"/>
        <end position="4122"/>
    </location>
</feature>
<dbReference type="GO" id="GO:0004674">
    <property type="term" value="F:protein serine/threonine kinase activity"/>
    <property type="evidence" value="ECO:0007669"/>
    <property type="project" value="UniProtKB-KW"/>
</dbReference>
<feature type="region of interest" description="Disordered" evidence="11">
    <location>
        <begin position="2094"/>
        <end position="2115"/>
    </location>
</feature>
<evidence type="ECO:0000259" key="14">
    <source>
        <dbReference type="PROSITE" id="PS51190"/>
    </source>
</evidence>
<dbReference type="SUPFAM" id="SSF56112">
    <property type="entry name" value="Protein kinase-like (PK-like)"/>
    <property type="match status" value="1"/>
</dbReference>
<dbReference type="Pfam" id="PF23593">
    <property type="entry name" value="HEAT_ATR"/>
    <property type="match status" value="1"/>
</dbReference>
<feature type="region of interest" description="Disordered" evidence="11">
    <location>
        <begin position="1149"/>
        <end position="1171"/>
    </location>
</feature>
<dbReference type="InterPro" id="IPR036940">
    <property type="entry name" value="PI3/4_kinase_cat_sf"/>
</dbReference>
<feature type="compositionally biased region" description="Basic and acidic residues" evidence="11">
    <location>
        <begin position="690"/>
        <end position="702"/>
    </location>
</feature>
<reference evidence="15 16" key="1">
    <citation type="submission" date="2019-01" db="EMBL/GenBank/DDBJ databases">
        <title>Nuclear Genome Assembly of the Microalgal Biofuel strain Nannochloropsis salina CCMP1776.</title>
        <authorList>
            <person name="Hovde B."/>
        </authorList>
    </citation>
    <scope>NUCLEOTIDE SEQUENCE [LARGE SCALE GENOMIC DNA]</scope>
    <source>
        <strain evidence="15 16">CCMP1776</strain>
    </source>
</reference>
<dbReference type="InterPro" id="IPR003151">
    <property type="entry name" value="PIK-rel_kinase_FAT"/>
</dbReference>
<dbReference type="GO" id="GO:0005694">
    <property type="term" value="C:chromosome"/>
    <property type="evidence" value="ECO:0007669"/>
    <property type="project" value="TreeGrafter"/>
</dbReference>
<evidence type="ECO:0000256" key="10">
    <source>
        <dbReference type="ARBA" id="ARBA00023242"/>
    </source>
</evidence>
<keyword evidence="7" id="KW-0227">DNA damage</keyword>
<proteinExistence type="inferred from homology"/>
<name>A0A4D9CU95_9STRA</name>
<dbReference type="InterPro" id="IPR050517">
    <property type="entry name" value="DDR_Repair_Kinase"/>
</dbReference>
<feature type="transmembrane region" description="Helical" evidence="12">
    <location>
        <begin position="3784"/>
        <end position="3804"/>
    </location>
</feature>
<dbReference type="InterPro" id="IPR003152">
    <property type="entry name" value="FATC_dom"/>
</dbReference>
<evidence type="ECO:0000256" key="5">
    <source>
        <dbReference type="ARBA" id="ARBA00022679"/>
    </source>
</evidence>
<keyword evidence="12" id="KW-0812">Transmembrane</keyword>
<keyword evidence="12" id="KW-0472">Membrane</keyword>
<feature type="transmembrane region" description="Helical" evidence="12">
    <location>
        <begin position="3945"/>
        <end position="3965"/>
    </location>
</feature>
<feature type="compositionally biased region" description="Low complexity" evidence="11">
    <location>
        <begin position="3102"/>
        <end position="3112"/>
    </location>
</feature>
<feature type="region of interest" description="Disordered" evidence="11">
    <location>
        <begin position="3095"/>
        <end position="3115"/>
    </location>
</feature>
<dbReference type="GO" id="GO:0006281">
    <property type="term" value="P:DNA repair"/>
    <property type="evidence" value="ECO:0007669"/>
    <property type="project" value="TreeGrafter"/>
</dbReference>
<evidence type="ECO:0000259" key="13">
    <source>
        <dbReference type="PROSITE" id="PS50290"/>
    </source>
</evidence>
<evidence type="ECO:0000313" key="16">
    <source>
        <dbReference type="Proteomes" id="UP000355283"/>
    </source>
</evidence>
<dbReference type="Pfam" id="PF25030">
    <property type="entry name" value="M-HEAT_ATR"/>
    <property type="match status" value="1"/>
</dbReference>
<dbReference type="PANTHER" id="PTHR11139:SF69">
    <property type="entry name" value="SERINE_THREONINE-PROTEIN KINASE ATR"/>
    <property type="match status" value="1"/>
</dbReference>
<dbReference type="EC" id="2.7.11.1" evidence="3"/>
<feature type="region of interest" description="Disordered" evidence="11">
    <location>
        <begin position="506"/>
        <end position="526"/>
    </location>
</feature>
<keyword evidence="5" id="KW-0808">Transferase</keyword>
<evidence type="ECO:0000256" key="1">
    <source>
        <dbReference type="ARBA" id="ARBA00004123"/>
    </source>
</evidence>
<feature type="region of interest" description="Disordered" evidence="11">
    <location>
        <begin position="1726"/>
        <end position="1753"/>
    </location>
</feature>
<comment type="caution">
    <text evidence="15">The sequence shown here is derived from an EMBL/GenBank/DDBJ whole genome shotgun (WGS) entry which is preliminary data.</text>
</comment>
<feature type="compositionally biased region" description="Gly residues" evidence="11">
    <location>
        <begin position="3314"/>
        <end position="3326"/>
    </location>
</feature>
<dbReference type="OrthoDB" id="381190at2759"/>
<feature type="compositionally biased region" description="Basic and acidic residues" evidence="11">
    <location>
        <begin position="2464"/>
        <end position="2482"/>
    </location>
</feature>
<feature type="compositionally biased region" description="Basic and acidic residues" evidence="11">
    <location>
        <begin position="314"/>
        <end position="332"/>
    </location>
</feature>
<dbReference type="Gene3D" id="1.10.1070.11">
    <property type="entry name" value="Phosphatidylinositol 3-/4-kinase, catalytic domain"/>
    <property type="match status" value="1"/>
</dbReference>
<evidence type="ECO:0000256" key="2">
    <source>
        <dbReference type="ARBA" id="ARBA00010769"/>
    </source>
</evidence>
<dbReference type="InterPro" id="IPR056802">
    <property type="entry name" value="ATR-like_M-HEAT"/>
</dbReference>
<comment type="similarity">
    <text evidence="2">Belongs to the PI3/PI4-kinase family. ATM subfamily.</text>
</comment>
<keyword evidence="10" id="KW-0539">Nucleus</keyword>
<feature type="region of interest" description="Disordered" evidence="11">
    <location>
        <begin position="2143"/>
        <end position="2224"/>
    </location>
</feature>
<keyword evidence="16" id="KW-1185">Reference proteome</keyword>
<dbReference type="SMART" id="SM01343">
    <property type="entry name" value="FATC"/>
    <property type="match status" value="1"/>
</dbReference>
<feature type="region of interest" description="Disordered" evidence="11">
    <location>
        <begin position="795"/>
        <end position="842"/>
    </location>
</feature>
<evidence type="ECO:0000256" key="7">
    <source>
        <dbReference type="ARBA" id="ARBA00022763"/>
    </source>
</evidence>
<feature type="compositionally biased region" description="Basic and acidic residues" evidence="11">
    <location>
        <begin position="2160"/>
        <end position="2174"/>
    </location>
</feature>
<feature type="compositionally biased region" description="Basic and acidic residues" evidence="11">
    <location>
        <begin position="2196"/>
        <end position="2205"/>
    </location>
</feature>
<feature type="compositionally biased region" description="Low complexity" evidence="11">
    <location>
        <begin position="506"/>
        <end position="515"/>
    </location>
</feature>
<feature type="transmembrane region" description="Helical" evidence="12">
    <location>
        <begin position="4035"/>
        <end position="4058"/>
    </location>
</feature>
<feature type="compositionally biased region" description="Basic and acidic residues" evidence="11">
    <location>
        <begin position="642"/>
        <end position="658"/>
    </location>
</feature>
<evidence type="ECO:0000256" key="6">
    <source>
        <dbReference type="ARBA" id="ARBA00022741"/>
    </source>
</evidence>
<feature type="region of interest" description="Disordered" evidence="11">
    <location>
        <begin position="310"/>
        <end position="335"/>
    </location>
</feature>
<dbReference type="InterPro" id="IPR000403">
    <property type="entry name" value="PI3/4_kinase_cat_dom"/>
</dbReference>
<dbReference type="Pfam" id="PF05684">
    <property type="entry name" value="DUF819"/>
    <property type="match status" value="1"/>
</dbReference>
<dbReference type="SMART" id="SM00146">
    <property type="entry name" value="PI3Kc"/>
    <property type="match status" value="1"/>
</dbReference>
<feature type="region of interest" description="Disordered" evidence="11">
    <location>
        <begin position="1392"/>
        <end position="1427"/>
    </location>
</feature>
<dbReference type="CDD" id="cd00892">
    <property type="entry name" value="PIKKc_ATR"/>
    <property type="match status" value="1"/>
</dbReference>
<evidence type="ECO:0000313" key="15">
    <source>
        <dbReference type="EMBL" id="TFJ82164.1"/>
    </source>
</evidence>
<feature type="region of interest" description="Disordered" evidence="11">
    <location>
        <begin position="1049"/>
        <end position="1074"/>
    </location>
</feature>